<evidence type="ECO:0000313" key="1">
    <source>
        <dbReference type="EMBL" id="OAJ68211.1"/>
    </source>
</evidence>
<dbReference type="AlphaFoldDB" id="A0A1B6VLW9"/>
<dbReference type="EMBL" id="LUTU01000005">
    <property type="protein sequence ID" value="OAJ68211.1"/>
    <property type="molecule type" value="Genomic_DNA"/>
</dbReference>
<proteinExistence type="predicted"/>
<dbReference type="PATRIC" id="fig|38307.3.peg.942"/>
<name>A0A1B6VLW9_9PROT</name>
<dbReference type="CDD" id="cd21133">
    <property type="entry name" value="EVE"/>
    <property type="match status" value="1"/>
</dbReference>
<dbReference type="Pfam" id="PF01878">
    <property type="entry name" value="EVE"/>
    <property type="match status" value="1"/>
</dbReference>
<accession>A0A1B6VLW9</accession>
<dbReference type="InterPro" id="IPR052181">
    <property type="entry name" value="5hmC_binding"/>
</dbReference>
<dbReference type="RefSeq" id="WP_046899964.1">
    <property type="nucleotide sequence ID" value="NZ_JAERLC010000001.1"/>
</dbReference>
<protein>
    <submittedName>
        <fullName evidence="1">Ubiquinol-cytochrome C reductase</fullName>
    </submittedName>
</protein>
<reference evidence="1 2" key="1">
    <citation type="submission" date="2016-03" db="EMBL/GenBank/DDBJ databases">
        <title>Draft genome sequence of Gluconobacter cerinus strain CECT 9110.</title>
        <authorList>
            <person name="Sainz F."/>
            <person name="Mas A."/>
            <person name="Torija M.J."/>
        </authorList>
    </citation>
    <scope>NUCLEOTIDE SEQUENCE [LARGE SCALE GENOMIC DNA]</scope>
    <source>
        <strain evidence="1 2">CECT 9110</strain>
    </source>
</reference>
<dbReference type="InterPro" id="IPR002740">
    <property type="entry name" value="EVE_domain"/>
</dbReference>
<dbReference type="SUPFAM" id="SSF88697">
    <property type="entry name" value="PUA domain-like"/>
    <property type="match status" value="1"/>
</dbReference>
<dbReference type="InterPro" id="IPR015947">
    <property type="entry name" value="PUA-like_sf"/>
</dbReference>
<dbReference type="OrthoDB" id="9791347at2"/>
<dbReference type="Gene3D" id="3.10.590.10">
    <property type="entry name" value="ph1033 like domains"/>
    <property type="match status" value="1"/>
</dbReference>
<evidence type="ECO:0000313" key="2">
    <source>
        <dbReference type="Proteomes" id="UP000077786"/>
    </source>
</evidence>
<organism evidence="1 2">
    <name type="scientific">Gluconobacter cerinus</name>
    <dbReference type="NCBI Taxonomy" id="38307"/>
    <lineage>
        <taxon>Bacteria</taxon>
        <taxon>Pseudomonadati</taxon>
        <taxon>Pseudomonadota</taxon>
        <taxon>Alphaproteobacteria</taxon>
        <taxon>Acetobacterales</taxon>
        <taxon>Acetobacteraceae</taxon>
        <taxon>Gluconobacter</taxon>
    </lineage>
</organism>
<dbReference type="PANTHER" id="PTHR14087">
    <property type="entry name" value="THYMOCYTE NUCLEAR PROTEIN 1"/>
    <property type="match status" value="1"/>
</dbReference>
<dbReference type="InterPro" id="IPR047197">
    <property type="entry name" value="THYN1-like_EVE"/>
</dbReference>
<comment type="caution">
    <text evidence="1">The sequence shown here is derived from an EMBL/GenBank/DDBJ whole genome shotgun (WGS) entry which is preliminary data.</text>
</comment>
<dbReference type="Proteomes" id="UP000077786">
    <property type="component" value="Unassembled WGS sequence"/>
</dbReference>
<sequence>MAYWLIKSEPEAFSWNEQVRNDIEPWTGVRNYQARNNLAAMKTDDLAFFYHSVSEKQIVGVVRVVKEAYPDPTADDPRWVCVDVKANGAFTTPVTLAQIKADPALEEMALLRQSRLSVAPVTEQEFQHLTKIGGWVRA</sequence>
<dbReference type="PANTHER" id="PTHR14087:SF7">
    <property type="entry name" value="THYMOCYTE NUCLEAR PROTEIN 1"/>
    <property type="match status" value="1"/>
</dbReference>
<gene>
    <name evidence="1" type="ORF">A0123_00914</name>
</gene>